<reference evidence="3" key="1">
    <citation type="submission" date="2016-11" db="EMBL/GenBank/DDBJ databases">
        <authorList>
            <person name="Varghese N."/>
            <person name="Submissions S."/>
        </authorList>
    </citation>
    <scope>NUCLEOTIDE SEQUENCE [LARGE SCALE GENOMIC DNA]</scope>
    <source>
        <strain evidence="3">DSM 19741</strain>
    </source>
</reference>
<feature type="compositionally biased region" description="Polar residues" evidence="1">
    <location>
        <begin position="1"/>
        <end position="12"/>
    </location>
</feature>
<gene>
    <name evidence="2" type="ORF">SAMN05444396_10741</name>
</gene>
<dbReference type="Proteomes" id="UP000184036">
    <property type="component" value="Unassembled WGS sequence"/>
</dbReference>
<feature type="region of interest" description="Disordered" evidence="1">
    <location>
        <begin position="61"/>
        <end position="81"/>
    </location>
</feature>
<dbReference type="AlphaFoldDB" id="A0A1M5IGQ0"/>
<feature type="region of interest" description="Disordered" evidence="1">
    <location>
        <begin position="1"/>
        <end position="37"/>
    </location>
</feature>
<name>A0A1M5IGQ0_9FLAO</name>
<organism evidence="2 3">
    <name type="scientific">Flavobacterium segetis</name>
    <dbReference type="NCBI Taxonomy" id="271157"/>
    <lineage>
        <taxon>Bacteria</taxon>
        <taxon>Pseudomonadati</taxon>
        <taxon>Bacteroidota</taxon>
        <taxon>Flavobacteriia</taxon>
        <taxon>Flavobacteriales</taxon>
        <taxon>Flavobacteriaceae</taxon>
        <taxon>Flavobacterium</taxon>
    </lineage>
</organism>
<protein>
    <submittedName>
        <fullName evidence="2">Uncharacterized protein</fullName>
    </submittedName>
</protein>
<accession>A0A1M5IGQ0</accession>
<evidence type="ECO:0000256" key="1">
    <source>
        <dbReference type="SAM" id="MobiDB-lite"/>
    </source>
</evidence>
<sequence length="81" mass="9348">MHFLKNSLNTALDNRKHRTDNREPITENGQPTTDNRERFSVMSYLLSVNSINRVNALSQEMSKNNSLKTALKNRKRTTENG</sequence>
<evidence type="ECO:0000313" key="3">
    <source>
        <dbReference type="Proteomes" id="UP000184036"/>
    </source>
</evidence>
<dbReference type="RefSeq" id="WP_143151754.1">
    <property type="nucleotide sequence ID" value="NZ_FQWE01000007.1"/>
</dbReference>
<dbReference type="EMBL" id="FQWE01000007">
    <property type="protein sequence ID" value="SHG27396.1"/>
    <property type="molecule type" value="Genomic_DNA"/>
</dbReference>
<evidence type="ECO:0000313" key="2">
    <source>
        <dbReference type="EMBL" id="SHG27396.1"/>
    </source>
</evidence>
<proteinExistence type="predicted"/>
<keyword evidence="3" id="KW-1185">Reference proteome</keyword>